<evidence type="ECO:0000313" key="1">
    <source>
        <dbReference type="EMBL" id="VYT91008.1"/>
    </source>
</evidence>
<dbReference type="RefSeq" id="WP_118145542.1">
    <property type="nucleotide sequence ID" value="NZ_CACRUT010000008.1"/>
</dbReference>
<sequence>MTNEETFMIECITTELVEYVIEDFGMDLATAMRMVYNSTTYSKLTDLATGLYYQSPGYVYDDLKHELTNGKVMF</sequence>
<dbReference type="EMBL" id="CACRUT010000008">
    <property type="protein sequence ID" value="VYT91008.1"/>
    <property type="molecule type" value="Genomic_DNA"/>
</dbReference>
<organism evidence="1">
    <name type="scientific">Paraprevotella clara</name>
    <dbReference type="NCBI Taxonomy" id="454154"/>
    <lineage>
        <taxon>Bacteria</taxon>
        <taxon>Pseudomonadati</taxon>
        <taxon>Bacteroidota</taxon>
        <taxon>Bacteroidia</taxon>
        <taxon>Bacteroidales</taxon>
        <taxon>Prevotellaceae</taxon>
        <taxon>Paraprevotella</taxon>
    </lineage>
</organism>
<protein>
    <submittedName>
        <fullName evidence="1">Uncharacterized protein</fullName>
    </submittedName>
</protein>
<gene>
    <name evidence="1" type="ORF">PCLFYP37_01450</name>
</gene>
<dbReference type="AlphaFoldDB" id="A0A6N3ALC2"/>
<name>A0A6N3ALC2_9BACT</name>
<proteinExistence type="predicted"/>
<reference evidence="1" key="1">
    <citation type="submission" date="2019-11" db="EMBL/GenBank/DDBJ databases">
        <authorList>
            <person name="Feng L."/>
        </authorList>
    </citation>
    <scope>NUCLEOTIDE SEQUENCE</scope>
    <source>
        <strain evidence="1">PclaraLFYP37</strain>
    </source>
</reference>
<accession>A0A6N3ALC2</accession>